<proteinExistence type="predicted"/>
<evidence type="ECO:0000313" key="2">
    <source>
        <dbReference type="Proteomes" id="UP000276133"/>
    </source>
</evidence>
<keyword evidence="2" id="KW-1185">Reference proteome</keyword>
<dbReference type="Proteomes" id="UP000276133">
    <property type="component" value="Unassembled WGS sequence"/>
</dbReference>
<reference evidence="1 2" key="1">
    <citation type="journal article" date="2018" name="Sci. Rep.">
        <title>Genomic signatures of local adaptation to the degree of environmental predictability in rotifers.</title>
        <authorList>
            <person name="Franch-Gras L."/>
            <person name="Hahn C."/>
            <person name="Garcia-Roger E.M."/>
            <person name="Carmona M.J."/>
            <person name="Serra M."/>
            <person name="Gomez A."/>
        </authorList>
    </citation>
    <scope>NUCLEOTIDE SEQUENCE [LARGE SCALE GENOMIC DNA]</scope>
    <source>
        <strain evidence="1">HYR1</strain>
    </source>
</reference>
<sequence length="72" mass="8463">MRSCLKIFDTKKALLTSELEAFNSSKASRFKILNKISEILFFLAKRFRLYADLNKNMENMNFHSNILIEIDS</sequence>
<evidence type="ECO:0000313" key="1">
    <source>
        <dbReference type="EMBL" id="RNA28501.1"/>
    </source>
</evidence>
<name>A0A3M7RY66_BRAPC</name>
<comment type="caution">
    <text evidence="1">The sequence shown here is derived from an EMBL/GenBank/DDBJ whole genome shotgun (WGS) entry which is preliminary data.</text>
</comment>
<accession>A0A3M7RY66</accession>
<gene>
    <name evidence="1" type="ORF">BpHYR1_024544</name>
</gene>
<dbReference type="EMBL" id="REGN01002384">
    <property type="protein sequence ID" value="RNA28501.1"/>
    <property type="molecule type" value="Genomic_DNA"/>
</dbReference>
<dbReference type="AlphaFoldDB" id="A0A3M7RY66"/>
<protein>
    <submittedName>
        <fullName evidence="1">Uncharacterized protein</fullName>
    </submittedName>
</protein>
<organism evidence="1 2">
    <name type="scientific">Brachionus plicatilis</name>
    <name type="common">Marine rotifer</name>
    <name type="synonym">Brachionus muelleri</name>
    <dbReference type="NCBI Taxonomy" id="10195"/>
    <lineage>
        <taxon>Eukaryota</taxon>
        <taxon>Metazoa</taxon>
        <taxon>Spiralia</taxon>
        <taxon>Gnathifera</taxon>
        <taxon>Rotifera</taxon>
        <taxon>Eurotatoria</taxon>
        <taxon>Monogononta</taxon>
        <taxon>Pseudotrocha</taxon>
        <taxon>Ploima</taxon>
        <taxon>Brachionidae</taxon>
        <taxon>Brachionus</taxon>
    </lineage>
</organism>